<evidence type="ECO:0000313" key="2">
    <source>
        <dbReference type="EMBL" id="LAA75780.1"/>
    </source>
</evidence>
<keyword evidence="1" id="KW-1133">Transmembrane helix</keyword>
<accession>A0A2D4HV00</accession>
<dbReference type="EMBL" id="IACK01051912">
    <property type="protein sequence ID" value="LAA75782.1"/>
    <property type="molecule type" value="Transcribed_RNA"/>
</dbReference>
<name>A0A2D4HV00_MICLE</name>
<sequence>MDLLFKTYYVAPFPLLFCLCLHILRLMSERTLFLGSRAKRRTCLAAGKQLLSPLPLCGWLCCRLNKSCVIISPFCLLGLQKHGCWKISKRSQNDLGHDFFMVKFMAWAADFIIF</sequence>
<reference evidence="2" key="1">
    <citation type="submission" date="2017-07" db="EMBL/GenBank/DDBJ databases">
        <authorList>
            <person name="Mikheyev A."/>
            <person name="Grau M."/>
        </authorList>
    </citation>
    <scope>NUCLEOTIDE SEQUENCE</scope>
    <source>
        <tissue evidence="2">Venom_gland</tissue>
    </source>
</reference>
<keyword evidence="1" id="KW-0812">Transmembrane</keyword>
<proteinExistence type="predicted"/>
<protein>
    <submittedName>
        <fullName evidence="2">Uncharacterized protein</fullName>
    </submittedName>
</protein>
<evidence type="ECO:0000256" key="1">
    <source>
        <dbReference type="SAM" id="Phobius"/>
    </source>
</evidence>
<keyword evidence="1" id="KW-0472">Membrane</keyword>
<reference evidence="2" key="2">
    <citation type="submission" date="2017-11" db="EMBL/GenBank/DDBJ databases">
        <title>Coralsnake Venomics: Analyses of Venom Gland Transcriptomes and Proteomes of Six Brazilian Taxa.</title>
        <authorList>
            <person name="Aird S.D."/>
            <person name="Jorge da Silva N."/>
            <person name="Qiu L."/>
            <person name="Villar-Briones A."/>
            <person name="Aparecida-Saddi V."/>
            <person name="Campos-Telles M.P."/>
            <person name="Grau M."/>
            <person name="Mikheyev A.S."/>
        </authorList>
    </citation>
    <scope>NUCLEOTIDE SEQUENCE</scope>
    <source>
        <tissue evidence="2">Venom_gland</tissue>
    </source>
</reference>
<organism evidence="2">
    <name type="scientific">Micrurus lemniscatus lemniscatus</name>
    <dbReference type="NCBI Taxonomy" id="129467"/>
    <lineage>
        <taxon>Eukaryota</taxon>
        <taxon>Metazoa</taxon>
        <taxon>Chordata</taxon>
        <taxon>Craniata</taxon>
        <taxon>Vertebrata</taxon>
        <taxon>Euteleostomi</taxon>
        <taxon>Lepidosauria</taxon>
        <taxon>Squamata</taxon>
        <taxon>Bifurcata</taxon>
        <taxon>Unidentata</taxon>
        <taxon>Episquamata</taxon>
        <taxon>Toxicofera</taxon>
        <taxon>Serpentes</taxon>
        <taxon>Colubroidea</taxon>
        <taxon>Elapidae</taxon>
        <taxon>Elapinae</taxon>
        <taxon>Micrurus</taxon>
    </lineage>
</organism>
<dbReference type="AlphaFoldDB" id="A0A2D4HV00"/>
<feature type="transmembrane region" description="Helical" evidence="1">
    <location>
        <begin position="6"/>
        <end position="27"/>
    </location>
</feature>
<dbReference type="EMBL" id="IACK01051911">
    <property type="protein sequence ID" value="LAA75780.1"/>
    <property type="molecule type" value="Transcribed_RNA"/>
</dbReference>